<reference evidence="1 2" key="1">
    <citation type="submission" date="2017-05" db="EMBL/GenBank/DDBJ databases">
        <title>Butyricicoccus porcorum sp. nov. a butyrate-producing bacterium from the swine intestinal tract.</title>
        <authorList>
            <person name="Trachsel J."/>
            <person name="Humphrey S."/>
            <person name="Allen H.K."/>
        </authorList>
    </citation>
    <scope>NUCLEOTIDE SEQUENCE [LARGE SCALE GENOMIC DNA]</scope>
    <source>
        <strain evidence="1">BB10</strain>
    </source>
</reference>
<dbReference type="Gene3D" id="3.30.70.100">
    <property type="match status" value="1"/>
</dbReference>
<accession>A0A252F2I0</accession>
<dbReference type="EMBL" id="NHOC01000010">
    <property type="protein sequence ID" value="OUM19810.1"/>
    <property type="molecule type" value="Genomic_DNA"/>
</dbReference>
<protein>
    <submittedName>
        <fullName evidence="1">Uncharacterized protein</fullName>
    </submittedName>
</protein>
<dbReference type="GO" id="GO:0046872">
    <property type="term" value="F:metal ion binding"/>
    <property type="evidence" value="ECO:0007669"/>
    <property type="project" value="InterPro"/>
</dbReference>
<evidence type="ECO:0000313" key="2">
    <source>
        <dbReference type="Proteomes" id="UP000194903"/>
    </source>
</evidence>
<organism evidence="1 2">
    <name type="scientific">Butyricicoccus porcorum</name>
    <dbReference type="NCBI Taxonomy" id="1945634"/>
    <lineage>
        <taxon>Bacteria</taxon>
        <taxon>Bacillati</taxon>
        <taxon>Bacillota</taxon>
        <taxon>Clostridia</taxon>
        <taxon>Eubacteriales</taxon>
        <taxon>Butyricicoccaceae</taxon>
        <taxon>Butyricicoccus</taxon>
    </lineage>
</organism>
<dbReference type="InterPro" id="IPR036163">
    <property type="entry name" value="HMA_dom_sf"/>
</dbReference>
<proteinExistence type="predicted"/>
<sequence length="81" mass="9047">MSKNSAYFSVSSLNGMHDLKRIRQEIDRTCDGVLSVAVGLDRNVVTIDFDDTGVTPQKLRDCLTNMGMHVTGARIEYHSMQ</sequence>
<comment type="caution">
    <text evidence="1">The sequence shown here is derived from an EMBL/GenBank/DDBJ whole genome shotgun (WGS) entry which is preliminary data.</text>
</comment>
<dbReference type="RefSeq" id="WP_087021710.1">
    <property type="nucleotide sequence ID" value="NZ_CP178353.1"/>
</dbReference>
<name>A0A252F2I0_9FIRM</name>
<dbReference type="SUPFAM" id="SSF55008">
    <property type="entry name" value="HMA, heavy metal-associated domain"/>
    <property type="match status" value="1"/>
</dbReference>
<keyword evidence="2" id="KW-1185">Reference proteome</keyword>
<dbReference type="AlphaFoldDB" id="A0A252F2I0"/>
<dbReference type="OrthoDB" id="1857402at2"/>
<evidence type="ECO:0000313" key="1">
    <source>
        <dbReference type="EMBL" id="OUM19810.1"/>
    </source>
</evidence>
<gene>
    <name evidence="1" type="ORF">CBW42_11675</name>
</gene>
<dbReference type="Proteomes" id="UP000194903">
    <property type="component" value="Unassembled WGS sequence"/>
</dbReference>